<reference evidence="3" key="3">
    <citation type="submission" date="2020-12" db="UniProtKB">
        <authorList>
            <consortium name="EnsemblPlants"/>
        </authorList>
    </citation>
    <scope>IDENTIFICATION</scope>
</reference>
<evidence type="ECO:0000313" key="2">
    <source>
        <dbReference type="EMBL" id="PNR28750.1"/>
    </source>
</evidence>
<protein>
    <recommendedName>
        <fullName evidence="5">C2H2-type domain-containing protein</fullName>
    </recommendedName>
</protein>
<reference evidence="2 4" key="1">
    <citation type="journal article" date="2008" name="Science">
        <title>The Physcomitrella genome reveals evolutionary insights into the conquest of land by plants.</title>
        <authorList>
            <person name="Rensing S."/>
            <person name="Lang D."/>
            <person name="Zimmer A."/>
            <person name="Terry A."/>
            <person name="Salamov A."/>
            <person name="Shapiro H."/>
            <person name="Nishiyama T."/>
            <person name="Perroud P.-F."/>
            <person name="Lindquist E."/>
            <person name="Kamisugi Y."/>
            <person name="Tanahashi T."/>
            <person name="Sakakibara K."/>
            <person name="Fujita T."/>
            <person name="Oishi K."/>
            <person name="Shin-I T."/>
            <person name="Kuroki Y."/>
            <person name="Toyoda A."/>
            <person name="Suzuki Y."/>
            <person name="Hashimoto A."/>
            <person name="Yamaguchi K."/>
            <person name="Sugano A."/>
            <person name="Kohara Y."/>
            <person name="Fujiyama A."/>
            <person name="Anterola A."/>
            <person name="Aoki S."/>
            <person name="Ashton N."/>
            <person name="Barbazuk W.B."/>
            <person name="Barker E."/>
            <person name="Bennetzen J."/>
            <person name="Bezanilla M."/>
            <person name="Blankenship R."/>
            <person name="Cho S.H."/>
            <person name="Dutcher S."/>
            <person name="Estelle M."/>
            <person name="Fawcett J.A."/>
            <person name="Gundlach H."/>
            <person name="Hanada K."/>
            <person name="Heyl A."/>
            <person name="Hicks K.A."/>
            <person name="Hugh J."/>
            <person name="Lohr M."/>
            <person name="Mayer K."/>
            <person name="Melkozernov A."/>
            <person name="Murata T."/>
            <person name="Nelson D."/>
            <person name="Pils B."/>
            <person name="Prigge M."/>
            <person name="Reiss B."/>
            <person name="Renner T."/>
            <person name="Rombauts S."/>
            <person name="Rushton P."/>
            <person name="Sanderfoot A."/>
            <person name="Schween G."/>
            <person name="Shiu S.-H."/>
            <person name="Stueber K."/>
            <person name="Theodoulou F.L."/>
            <person name="Tu H."/>
            <person name="Van de Peer Y."/>
            <person name="Verrier P.J."/>
            <person name="Waters E."/>
            <person name="Wood A."/>
            <person name="Yang L."/>
            <person name="Cove D."/>
            <person name="Cuming A."/>
            <person name="Hasebe M."/>
            <person name="Lucas S."/>
            <person name="Mishler D.B."/>
            <person name="Reski R."/>
            <person name="Grigoriev I."/>
            <person name="Quatrano R.S."/>
            <person name="Boore J.L."/>
        </authorList>
    </citation>
    <scope>NUCLEOTIDE SEQUENCE [LARGE SCALE GENOMIC DNA]</scope>
    <source>
        <strain evidence="3 4">cv. Gransden 2004</strain>
    </source>
</reference>
<keyword evidence="4" id="KW-1185">Reference proteome</keyword>
<dbReference type="Gramene" id="Pp3c24_20460V3.1">
    <property type="protein sequence ID" value="PAC:32908963.CDS.1"/>
    <property type="gene ID" value="Pp3c24_20460"/>
</dbReference>
<sequence length="67" mass="7588">MANARHGTHQVSHTRDPDFQHGSRLYPKRLSTLSSGSWRCDQCARNFSLRVHRTSVAVVAMPGHRDC</sequence>
<organism evidence="2">
    <name type="scientific">Physcomitrium patens</name>
    <name type="common">Spreading-leaved earth moss</name>
    <name type="synonym">Physcomitrella patens</name>
    <dbReference type="NCBI Taxonomy" id="3218"/>
    <lineage>
        <taxon>Eukaryota</taxon>
        <taxon>Viridiplantae</taxon>
        <taxon>Streptophyta</taxon>
        <taxon>Embryophyta</taxon>
        <taxon>Bryophyta</taxon>
        <taxon>Bryophytina</taxon>
        <taxon>Bryopsida</taxon>
        <taxon>Funariidae</taxon>
        <taxon>Funariales</taxon>
        <taxon>Funariaceae</taxon>
        <taxon>Physcomitrium</taxon>
    </lineage>
</organism>
<evidence type="ECO:0000256" key="1">
    <source>
        <dbReference type="SAM" id="MobiDB-lite"/>
    </source>
</evidence>
<evidence type="ECO:0000313" key="3">
    <source>
        <dbReference type="EnsemblPlants" id="PAC:32908963.CDS.1"/>
    </source>
</evidence>
<reference evidence="2 4" key="2">
    <citation type="journal article" date="2018" name="Plant J.">
        <title>The Physcomitrella patens chromosome-scale assembly reveals moss genome structure and evolution.</title>
        <authorList>
            <person name="Lang D."/>
            <person name="Ullrich K.K."/>
            <person name="Murat F."/>
            <person name="Fuchs J."/>
            <person name="Jenkins J."/>
            <person name="Haas F.B."/>
            <person name="Piednoel M."/>
            <person name="Gundlach H."/>
            <person name="Van Bel M."/>
            <person name="Meyberg R."/>
            <person name="Vives C."/>
            <person name="Morata J."/>
            <person name="Symeonidi A."/>
            <person name="Hiss M."/>
            <person name="Muchero W."/>
            <person name="Kamisugi Y."/>
            <person name="Saleh O."/>
            <person name="Blanc G."/>
            <person name="Decker E.L."/>
            <person name="van Gessel N."/>
            <person name="Grimwood J."/>
            <person name="Hayes R.D."/>
            <person name="Graham S.W."/>
            <person name="Gunter L.E."/>
            <person name="McDaniel S.F."/>
            <person name="Hoernstein S.N.W."/>
            <person name="Larsson A."/>
            <person name="Li F.W."/>
            <person name="Perroud P.F."/>
            <person name="Phillips J."/>
            <person name="Ranjan P."/>
            <person name="Rokshar D.S."/>
            <person name="Rothfels C.J."/>
            <person name="Schneider L."/>
            <person name="Shu S."/>
            <person name="Stevenson D.W."/>
            <person name="Thummler F."/>
            <person name="Tillich M."/>
            <person name="Villarreal Aguilar J.C."/>
            <person name="Widiez T."/>
            <person name="Wong G.K."/>
            <person name="Wymore A."/>
            <person name="Zhang Y."/>
            <person name="Zimmer A.D."/>
            <person name="Quatrano R.S."/>
            <person name="Mayer K.F.X."/>
            <person name="Goodstein D."/>
            <person name="Casacuberta J.M."/>
            <person name="Vandepoele K."/>
            <person name="Reski R."/>
            <person name="Cuming A.C."/>
            <person name="Tuskan G.A."/>
            <person name="Maumus F."/>
            <person name="Salse J."/>
            <person name="Schmutz J."/>
            <person name="Rensing S.A."/>
        </authorList>
    </citation>
    <scope>NUCLEOTIDE SEQUENCE [LARGE SCALE GENOMIC DNA]</scope>
    <source>
        <strain evidence="3 4">cv. Gransden 2004</strain>
    </source>
</reference>
<proteinExistence type="predicted"/>
<evidence type="ECO:0008006" key="5">
    <source>
        <dbReference type="Google" id="ProtNLM"/>
    </source>
</evidence>
<dbReference type="EnsemblPlants" id="Pp3c24_20460V3.1">
    <property type="protein sequence ID" value="PAC:32908963.CDS.1"/>
    <property type="gene ID" value="Pp3c24_20460"/>
</dbReference>
<dbReference type="InParanoid" id="A0A2K1IHL4"/>
<name>A0A2K1IHL4_PHYPA</name>
<dbReference type="PaxDb" id="3218-PP1S101_57V6.1"/>
<accession>A0A2K1IHL4</accession>
<gene>
    <name evidence="2" type="ORF">PHYPA_029343</name>
</gene>
<dbReference type="EMBL" id="ABEU02000024">
    <property type="protein sequence ID" value="PNR28750.1"/>
    <property type="molecule type" value="Genomic_DNA"/>
</dbReference>
<dbReference type="AlphaFoldDB" id="A0A2K1IHL4"/>
<evidence type="ECO:0000313" key="4">
    <source>
        <dbReference type="Proteomes" id="UP000006727"/>
    </source>
</evidence>
<feature type="region of interest" description="Disordered" evidence="1">
    <location>
        <begin position="1"/>
        <end position="24"/>
    </location>
</feature>
<dbReference type="Proteomes" id="UP000006727">
    <property type="component" value="Chromosome 24"/>
</dbReference>